<organism evidence="1 2">
    <name type="scientific">Chicken smacovirus mg5_1081</name>
    <dbReference type="NCBI Taxonomy" id="2720961"/>
    <lineage>
        <taxon>Viruses</taxon>
        <taxon>Monodnaviria</taxon>
        <taxon>Shotokuvirae</taxon>
        <taxon>Cressdnaviricota</taxon>
        <taxon>Arfiviricetes</taxon>
        <taxon>Cremevirales</taxon>
        <taxon>Smacoviridae</taxon>
        <taxon>Porprismacovirus</taxon>
        <taxon>Porprismacovirus chicas7</taxon>
    </lineage>
</organism>
<sequence>MQPDEQKCTTVYKMVTLYMLTIPQTYPKRAIKLMIELNDCKKWVVAKETGRGGYKHWQIRLATSNPEFFVLEQKKIVTNDGIEQKVTIKKGWLPKNIPEAHCEECNDVWDYERKEGNFWTSEDTDEVRRVRFGKLRPIQRDILAQLNQQGDRQIDVWLDKSGNHGKTWLSQHLYERGEAMVVPRSSCSPEKLSAYVCSAYRGEGIIIIDIPRSRKISPELYESIEELKDGLVFDHRYSGRCRNIRGVKVLIFTNTELDTKKLSHDRWRLHGISKDTNALQGATAHPPRGPPLKG</sequence>
<dbReference type="KEGG" id="vg:80536589"/>
<proteinExistence type="predicted"/>
<dbReference type="RefSeq" id="YP_010798404.1">
    <property type="nucleotide sequence ID" value="NC_076442.1"/>
</dbReference>
<dbReference type="GeneID" id="80536589"/>
<accession>A0A6G9W2H8</accession>
<dbReference type="EMBL" id="MN379622">
    <property type="protein sequence ID" value="QIR82269.1"/>
    <property type="molecule type" value="Genomic_DNA"/>
</dbReference>
<evidence type="ECO:0000313" key="2">
    <source>
        <dbReference type="Proteomes" id="UP000676050"/>
    </source>
</evidence>
<dbReference type="Proteomes" id="UP000676050">
    <property type="component" value="Segment"/>
</dbReference>
<keyword evidence="2" id="KW-1185">Reference proteome</keyword>
<reference evidence="1" key="1">
    <citation type="submission" date="2019-08" db="EMBL/GenBank/DDBJ databases">
        <title>Identification of single stranded DNA viruses in chicken tracheal swab swabs.</title>
        <authorList>
            <person name="Chrzastek K."/>
            <person name="Kapczynski D."/>
            <person name="Kulkarni A."/>
            <person name="Chappell L."/>
            <person name="Schmidlin K."/>
            <person name="Varsani A."/>
        </authorList>
    </citation>
    <scope>NUCLEOTIDE SEQUENCE</scope>
    <source>
        <strain evidence="1">Mg5_1081</strain>
    </source>
</reference>
<name>A0A6G9W2H8_9VIRU</name>
<protein>
    <submittedName>
        <fullName evidence="1">Replication associated protein</fullName>
    </submittedName>
</protein>
<evidence type="ECO:0000313" key="1">
    <source>
        <dbReference type="EMBL" id="QIR82269.1"/>
    </source>
</evidence>